<feature type="non-terminal residue" evidence="2">
    <location>
        <position position="142"/>
    </location>
</feature>
<keyword evidence="3" id="KW-1185">Reference proteome</keyword>
<feature type="compositionally biased region" description="Polar residues" evidence="1">
    <location>
        <begin position="78"/>
        <end position="87"/>
    </location>
</feature>
<feature type="compositionally biased region" description="Low complexity" evidence="1">
    <location>
        <begin position="89"/>
        <end position="123"/>
    </location>
</feature>
<feature type="region of interest" description="Disordered" evidence="1">
    <location>
        <begin position="73"/>
        <end position="142"/>
    </location>
</feature>
<comment type="caution">
    <text evidence="2">The sequence shown here is derived from an EMBL/GenBank/DDBJ whole genome shotgun (WGS) entry which is preliminary data.</text>
</comment>
<evidence type="ECO:0000313" key="3">
    <source>
        <dbReference type="Proteomes" id="UP000823405"/>
    </source>
</evidence>
<dbReference type="Proteomes" id="UP000823405">
    <property type="component" value="Unassembled WGS sequence"/>
</dbReference>
<reference evidence="2" key="1">
    <citation type="journal article" date="2020" name="Fungal Divers.">
        <title>Resolving the Mortierellaceae phylogeny through synthesis of multi-gene phylogenetics and phylogenomics.</title>
        <authorList>
            <person name="Vandepol N."/>
            <person name="Liber J."/>
            <person name="Desiro A."/>
            <person name="Na H."/>
            <person name="Kennedy M."/>
            <person name="Barry K."/>
            <person name="Grigoriev I.V."/>
            <person name="Miller A.N."/>
            <person name="O'Donnell K."/>
            <person name="Stajich J.E."/>
            <person name="Bonito G."/>
        </authorList>
    </citation>
    <scope>NUCLEOTIDE SEQUENCE</scope>
    <source>
        <strain evidence="2">NVP60</strain>
    </source>
</reference>
<feature type="compositionally biased region" description="Low complexity" evidence="1">
    <location>
        <begin position="19"/>
        <end position="28"/>
    </location>
</feature>
<feature type="compositionally biased region" description="Basic residues" evidence="1">
    <location>
        <begin position="124"/>
        <end position="142"/>
    </location>
</feature>
<sequence>MEVDLKTISGMEVATSTTFAPPSAIIRPPRSPKRKRFKSRTDINKRYSVRKVTISEAKMVNLDELAKMTLVFPRTKTTDNPSPSNGRMPSASPSNTSPPTGSTSSSSNKTSTVGTSSKASAKSGSKKPKRKPKKRRKPKAPV</sequence>
<accession>A0A9P6QLB5</accession>
<feature type="region of interest" description="Disordered" evidence="1">
    <location>
        <begin position="19"/>
        <end position="42"/>
    </location>
</feature>
<organism evidence="2 3">
    <name type="scientific">Linnemannia gamsii</name>
    <dbReference type="NCBI Taxonomy" id="64522"/>
    <lineage>
        <taxon>Eukaryota</taxon>
        <taxon>Fungi</taxon>
        <taxon>Fungi incertae sedis</taxon>
        <taxon>Mucoromycota</taxon>
        <taxon>Mortierellomycotina</taxon>
        <taxon>Mortierellomycetes</taxon>
        <taxon>Mortierellales</taxon>
        <taxon>Mortierellaceae</taxon>
        <taxon>Linnemannia</taxon>
    </lineage>
</organism>
<gene>
    <name evidence="2" type="ORF">BGZ97_010998</name>
</gene>
<name>A0A9P6QLB5_9FUNG</name>
<protein>
    <submittedName>
        <fullName evidence="2">Uncharacterized protein</fullName>
    </submittedName>
</protein>
<evidence type="ECO:0000256" key="1">
    <source>
        <dbReference type="SAM" id="MobiDB-lite"/>
    </source>
</evidence>
<evidence type="ECO:0000313" key="2">
    <source>
        <dbReference type="EMBL" id="KAG0272351.1"/>
    </source>
</evidence>
<proteinExistence type="predicted"/>
<dbReference type="AlphaFoldDB" id="A0A9P6QLB5"/>
<dbReference type="EMBL" id="JAAAIN010005974">
    <property type="protein sequence ID" value="KAG0272351.1"/>
    <property type="molecule type" value="Genomic_DNA"/>
</dbReference>